<sequence length="244" mass="26952">MMSRALASLLAVMMLASPLPATDLAANECSIPNAADLAVNFHRVDSELYRGGRPAYREDVYMKFAAMGIRTVMNLEGGDQAKREKAVVERVNLKLLEQKKEPLRFVSYPINAYTEFMDAPSTREITALFGEIQQAPKPIYLHCKHGRDRTGMVVLLYRLWRGESSFEDAYAEARYYHFSKWNFGLKRALERYRAAEALKSLGEPPGTTSLGVCRPEKFAAAAAAAAATEKAAPSASAPSAPAKR</sequence>
<dbReference type="InterPro" id="IPR029021">
    <property type="entry name" value="Prot-tyrosine_phosphatase-like"/>
</dbReference>
<dbReference type="InterPro" id="IPR000387">
    <property type="entry name" value="Tyr_Pase_dom"/>
</dbReference>
<dbReference type="InterPro" id="IPR026893">
    <property type="entry name" value="Tyr/Ser_Pase_IphP-type"/>
</dbReference>
<dbReference type="Gene3D" id="3.90.190.10">
    <property type="entry name" value="Protein tyrosine phosphatase superfamily"/>
    <property type="match status" value="1"/>
</dbReference>
<comment type="caution">
    <text evidence="4">The sequence shown here is derived from an EMBL/GenBank/DDBJ whole genome shotgun (WGS) entry which is preliminary data.</text>
</comment>
<name>A0A932A790_9BACT</name>
<dbReference type="PANTHER" id="PTHR31126:SF72">
    <property type="entry name" value="DUAL SPECIFICITY PROTEIN PHOSPHATASE TPBA"/>
    <property type="match status" value="1"/>
</dbReference>
<dbReference type="EMBL" id="JACPNR010000004">
    <property type="protein sequence ID" value="MBI2677852.1"/>
    <property type="molecule type" value="Genomic_DNA"/>
</dbReference>
<comment type="similarity">
    <text evidence="1">Belongs to the protein-tyrosine phosphatase family.</text>
</comment>
<proteinExistence type="inferred from homology"/>
<evidence type="ECO:0000256" key="2">
    <source>
        <dbReference type="SAM" id="SignalP"/>
    </source>
</evidence>
<dbReference type="GO" id="GO:0004721">
    <property type="term" value="F:phosphoprotein phosphatase activity"/>
    <property type="evidence" value="ECO:0007669"/>
    <property type="project" value="InterPro"/>
</dbReference>
<organism evidence="4 5">
    <name type="scientific">Candidatus Korobacter versatilis</name>
    <dbReference type="NCBI Taxonomy" id="658062"/>
    <lineage>
        <taxon>Bacteria</taxon>
        <taxon>Pseudomonadati</taxon>
        <taxon>Acidobacteriota</taxon>
        <taxon>Terriglobia</taxon>
        <taxon>Terriglobales</taxon>
        <taxon>Candidatus Korobacteraceae</taxon>
        <taxon>Candidatus Korobacter</taxon>
    </lineage>
</organism>
<dbReference type="Pfam" id="PF13350">
    <property type="entry name" value="Y_phosphatase3"/>
    <property type="match status" value="1"/>
</dbReference>
<dbReference type="PANTHER" id="PTHR31126">
    <property type="entry name" value="TYROSINE-PROTEIN PHOSPHATASE"/>
    <property type="match status" value="1"/>
</dbReference>
<dbReference type="SUPFAM" id="SSF52799">
    <property type="entry name" value="(Phosphotyrosine protein) phosphatases II"/>
    <property type="match status" value="1"/>
</dbReference>
<feature type="signal peptide" evidence="2">
    <location>
        <begin position="1"/>
        <end position="21"/>
    </location>
</feature>
<dbReference type="PROSITE" id="PS00383">
    <property type="entry name" value="TYR_PHOSPHATASE_1"/>
    <property type="match status" value="1"/>
</dbReference>
<accession>A0A932A790</accession>
<evidence type="ECO:0000313" key="5">
    <source>
        <dbReference type="Proteomes" id="UP000779809"/>
    </source>
</evidence>
<dbReference type="AlphaFoldDB" id="A0A932A790"/>
<gene>
    <name evidence="4" type="ORF">HYX28_03630</name>
</gene>
<evidence type="ECO:0000259" key="3">
    <source>
        <dbReference type="PROSITE" id="PS50056"/>
    </source>
</evidence>
<feature type="chain" id="PRO_5037394325" evidence="2">
    <location>
        <begin position="22"/>
        <end position="244"/>
    </location>
</feature>
<dbReference type="InterPro" id="IPR016130">
    <property type="entry name" value="Tyr_Pase_AS"/>
</dbReference>
<protein>
    <submittedName>
        <fullName evidence="4">Tyrosine-protein phosphatase</fullName>
    </submittedName>
</protein>
<keyword evidence="2" id="KW-0732">Signal</keyword>
<reference evidence="4" key="1">
    <citation type="submission" date="2020-07" db="EMBL/GenBank/DDBJ databases">
        <title>Huge and variable diversity of episymbiotic CPR bacteria and DPANN archaea in groundwater ecosystems.</title>
        <authorList>
            <person name="He C.Y."/>
            <person name="Keren R."/>
            <person name="Whittaker M."/>
            <person name="Farag I.F."/>
            <person name="Doudna J."/>
            <person name="Cate J.H.D."/>
            <person name="Banfield J.F."/>
        </authorList>
    </citation>
    <scope>NUCLEOTIDE SEQUENCE</scope>
    <source>
        <strain evidence="4">NC_groundwater_580_Pr5_B-0.1um_64_19</strain>
    </source>
</reference>
<dbReference type="Proteomes" id="UP000779809">
    <property type="component" value="Unassembled WGS sequence"/>
</dbReference>
<feature type="domain" description="Tyrosine specific protein phosphatases" evidence="3">
    <location>
        <begin position="123"/>
        <end position="174"/>
    </location>
</feature>
<dbReference type="PROSITE" id="PS50056">
    <property type="entry name" value="TYR_PHOSPHATASE_2"/>
    <property type="match status" value="1"/>
</dbReference>
<evidence type="ECO:0000256" key="1">
    <source>
        <dbReference type="ARBA" id="ARBA00009580"/>
    </source>
</evidence>
<evidence type="ECO:0000313" key="4">
    <source>
        <dbReference type="EMBL" id="MBI2677852.1"/>
    </source>
</evidence>